<dbReference type="EMBL" id="JBHTOQ010000035">
    <property type="protein sequence ID" value="MFD1482690.1"/>
    <property type="molecule type" value="Genomic_DNA"/>
</dbReference>
<comment type="caution">
    <text evidence="4">The sequence shown here is derived from an EMBL/GenBank/DDBJ whole genome shotgun (WGS) entry which is preliminary data.</text>
</comment>
<evidence type="ECO:0000256" key="1">
    <source>
        <dbReference type="ARBA" id="ARBA00022679"/>
    </source>
</evidence>
<keyword evidence="2 4" id="KW-0418">Kinase</keyword>
<dbReference type="EC" id="2.7.1.-" evidence="4"/>
<name>A0ABW4DYJ5_9RHOB</name>
<dbReference type="InterPro" id="IPR011611">
    <property type="entry name" value="PfkB_dom"/>
</dbReference>
<dbReference type="GO" id="GO:0016301">
    <property type="term" value="F:kinase activity"/>
    <property type="evidence" value="ECO:0007669"/>
    <property type="project" value="UniProtKB-KW"/>
</dbReference>
<dbReference type="SUPFAM" id="SSF53613">
    <property type="entry name" value="Ribokinase-like"/>
    <property type="match status" value="1"/>
</dbReference>
<reference evidence="5" key="1">
    <citation type="journal article" date="2019" name="Int. J. Syst. Evol. Microbiol.">
        <title>The Global Catalogue of Microorganisms (GCM) 10K type strain sequencing project: providing services to taxonomists for standard genome sequencing and annotation.</title>
        <authorList>
            <consortium name="The Broad Institute Genomics Platform"/>
            <consortium name="The Broad Institute Genome Sequencing Center for Infectious Disease"/>
            <person name="Wu L."/>
            <person name="Ma J."/>
        </authorList>
    </citation>
    <scope>NUCLEOTIDE SEQUENCE [LARGE SCALE GENOMIC DNA]</scope>
    <source>
        <strain evidence="5">CCM 8875</strain>
    </source>
</reference>
<evidence type="ECO:0000256" key="2">
    <source>
        <dbReference type="ARBA" id="ARBA00022777"/>
    </source>
</evidence>
<dbReference type="Proteomes" id="UP001597302">
    <property type="component" value="Unassembled WGS sequence"/>
</dbReference>
<evidence type="ECO:0000313" key="4">
    <source>
        <dbReference type="EMBL" id="MFD1482690.1"/>
    </source>
</evidence>
<dbReference type="InterPro" id="IPR029056">
    <property type="entry name" value="Ribokinase-like"/>
</dbReference>
<dbReference type="InterPro" id="IPR002173">
    <property type="entry name" value="Carboh/pur_kinase_PfkB_CS"/>
</dbReference>
<gene>
    <name evidence="4" type="ORF">ACFQ5P_15450</name>
</gene>
<evidence type="ECO:0000259" key="3">
    <source>
        <dbReference type="Pfam" id="PF00294"/>
    </source>
</evidence>
<organism evidence="4 5">
    <name type="scientific">Paracoccus nototheniae</name>
    <dbReference type="NCBI Taxonomy" id="2489002"/>
    <lineage>
        <taxon>Bacteria</taxon>
        <taxon>Pseudomonadati</taxon>
        <taxon>Pseudomonadota</taxon>
        <taxon>Alphaproteobacteria</taxon>
        <taxon>Rhodobacterales</taxon>
        <taxon>Paracoccaceae</taxon>
        <taxon>Paracoccus</taxon>
    </lineage>
</organism>
<sequence>MTAPVVPVAIACGGILIDSVVTACGRINENALGGNAVYAAAALRLWLGAGRVGIVGHIPANYPPHLLDRLRDAGLLTDGIHRSAVAVRGPEWFFYAQDGSRRDEVSSPDDGDADPDFPTFRRTHPIRPAAIPAPWRAAQGLHLAGNDPAATLDLAVAMRGAHVTLDPGARAGDLAACPDMARVLAAVTAVIPSLKELQVLAPGQDQGAALTALHRGGAPLALVKRGTTGVLLRMTDGTLTAIPAIPVVALDPTGAGDSFCGGFLAGLLLGRDPVVAACMGTVAASFAVESFGPDGLLTATPQQRDDRLSDLAARIGHLPSIPTISSVS</sequence>
<keyword evidence="5" id="KW-1185">Reference proteome</keyword>
<proteinExistence type="predicted"/>
<protein>
    <submittedName>
        <fullName evidence="4">Carbohydrate kinase family protein</fullName>
        <ecNumber evidence="4">2.7.1.-</ecNumber>
    </submittedName>
</protein>
<dbReference type="PANTHER" id="PTHR47098">
    <property type="entry name" value="PROTEIN MAK32"/>
    <property type="match status" value="1"/>
</dbReference>
<accession>A0ABW4DYJ5</accession>
<dbReference type="PROSITE" id="PS00584">
    <property type="entry name" value="PFKB_KINASES_2"/>
    <property type="match status" value="1"/>
</dbReference>
<dbReference type="Gene3D" id="3.40.1190.20">
    <property type="match status" value="1"/>
</dbReference>
<dbReference type="Pfam" id="PF00294">
    <property type="entry name" value="PfkB"/>
    <property type="match status" value="1"/>
</dbReference>
<evidence type="ECO:0000313" key="5">
    <source>
        <dbReference type="Proteomes" id="UP001597302"/>
    </source>
</evidence>
<dbReference type="PANTHER" id="PTHR47098:SF2">
    <property type="entry name" value="PROTEIN MAK32"/>
    <property type="match status" value="1"/>
</dbReference>
<feature type="domain" description="Carbohydrate kinase PfkB" evidence="3">
    <location>
        <begin position="136"/>
        <end position="293"/>
    </location>
</feature>
<keyword evidence="1 4" id="KW-0808">Transferase</keyword>
<dbReference type="RefSeq" id="WP_379107374.1">
    <property type="nucleotide sequence ID" value="NZ_JBHTOQ010000035.1"/>
</dbReference>